<proteinExistence type="predicted"/>
<keyword evidence="1" id="KW-0472">Membrane</keyword>
<sequence>MIIRNPEVEKMAFYSGVISDNQLMTKYSSNLGASSTMAALSVTMVLLSVAALFRKQLDPYDNFVAIIVCTLMTVASAALLFAHELYDAIINPVFEPEKRFKLRSLGSNFQALGLLLFIVSMLLAISTVSVTATIVSSVVSCLVYKRILQR</sequence>
<name>A0A450ZV14_9GAMM</name>
<evidence type="ECO:0000313" key="3">
    <source>
        <dbReference type="EMBL" id="VFK58411.1"/>
    </source>
</evidence>
<dbReference type="EMBL" id="CAADFY010000123">
    <property type="protein sequence ID" value="VFK57630.1"/>
    <property type="molecule type" value="Genomic_DNA"/>
</dbReference>
<keyword evidence="1" id="KW-0812">Transmembrane</keyword>
<protein>
    <submittedName>
        <fullName evidence="2">Uncharacterized protein</fullName>
    </submittedName>
</protein>
<organism evidence="2">
    <name type="scientific">Candidatus Kentrum sp. TUN</name>
    <dbReference type="NCBI Taxonomy" id="2126343"/>
    <lineage>
        <taxon>Bacteria</taxon>
        <taxon>Pseudomonadati</taxon>
        <taxon>Pseudomonadota</taxon>
        <taxon>Gammaproteobacteria</taxon>
        <taxon>Candidatus Kentrum</taxon>
    </lineage>
</organism>
<dbReference type="EMBL" id="CAADFX010000082">
    <property type="protein sequence ID" value="VFK58411.1"/>
    <property type="molecule type" value="Genomic_DNA"/>
</dbReference>
<evidence type="ECO:0000256" key="1">
    <source>
        <dbReference type="SAM" id="Phobius"/>
    </source>
</evidence>
<feature type="transmembrane region" description="Helical" evidence="1">
    <location>
        <begin position="111"/>
        <end position="144"/>
    </location>
</feature>
<evidence type="ECO:0000313" key="4">
    <source>
        <dbReference type="EMBL" id="VFK65975.1"/>
    </source>
</evidence>
<reference evidence="2" key="1">
    <citation type="submission" date="2019-02" db="EMBL/GenBank/DDBJ databases">
        <authorList>
            <person name="Gruber-Vodicka R. H."/>
            <person name="Seah K. B. B."/>
        </authorList>
    </citation>
    <scope>NUCLEOTIDE SEQUENCE</scope>
    <source>
        <strain evidence="3">BECK_BY1</strain>
        <strain evidence="4">BECK_BY2</strain>
        <strain evidence="2">BECK_BY3</strain>
    </source>
</reference>
<dbReference type="AlphaFoldDB" id="A0A450ZV14"/>
<keyword evidence="1" id="KW-1133">Transmembrane helix</keyword>
<evidence type="ECO:0000313" key="2">
    <source>
        <dbReference type="EMBL" id="VFK57630.1"/>
    </source>
</evidence>
<dbReference type="EMBL" id="CAADFV010000118">
    <property type="protein sequence ID" value="VFK65975.1"/>
    <property type="molecule type" value="Genomic_DNA"/>
</dbReference>
<gene>
    <name evidence="3" type="ORF">BECKTUN1418D_GA0071000_10829</name>
    <name evidence="4" type="ORF">BECKTUN1418E_GA0071001_11182</name>
    <name evidence="2" type="ORF">BECKTUN1418F_GA0071002_11232</name>
</gene>
<feature type="transmembrane region" description="Helical" evidence="1">
    <location>
        <begin position="31"/>
        <end position="53"/>
    </location>
</feature>
<accession>A0A450ZV14</accession>
<feature type="transmembrane region" description="Helical" evidence="1">
    <location>
        <begin position="60"/>
        <end position="82"/>
    </location>
</feature>